<dbReference type="Proteomes" id="UP000294364">
    <property type="component" value="Chromosome"/>
</dbReference>
<feature type="transmembrane region" description="Helical" evidence="6">
    <location>
        <begin position="12"/>
        <end position="30"/>
    </location>
</feature>
<feature type="transmembrane region" description="Helical" evidence="6">
    <location>
        <begin position="65"/>
        <end position="90"/>
    </location>
</feature>
<evidence type="ECO:0000256" key="4">
    <source>
        <dbReference type="ARBA" id="ARBA00022989"/>
    </source>
</evidence>
<sequence length="338" mass="37643">MAIKCSDHVRICQITSFLLIFTALFSIFPLHLLPCFLSGFIVYETILALTPIIERLVKGPIARWISIMFLSMLVILTLVAGITKLITFLLHDFQNLASFHLTANKLLEDAKHTLSPIIARYLPLDINDLQAQVAEWLRKNLVTQTFGTNTAHIFATMLIGMVLGAIISLRNDSIQRPNAPLSSAILNRLRILSKAFHNVIFAQIKVSLVNTVLTGIFLFAVLPIFLLHFPFSKTIVVLTFFSGLLPIIGNLISNTAIVLIGLSISLEAGIISLTYLILIHKLEYFINAQIFSSRINAETWEILLAMLILESTFGVSGVIAAPIYYAYLKAELRNSHLI</sequence>
<evidence type="ECO:0000256" key="3">
    <source>
        <dbReference type="ARBA" id="ARBA00022692"/>
    </source>
</evidence>
<evidence type="ECO:0000256" key="5">
    <source>
        <dbReference type="ARBA" id="ARBA00023136"/>
    </source>
</evidence>
<evidence type="ECO:0000256" key="6">
    <source>
        <dbReference type="SAM" id="Phobius"/>
    </source>
</evidence>
<feature type="transmembrane region" description="Helical" evidence="6">
    <location>
        <begin position="208"/>
        <end position="229"/>
    </location>
</feature>
<gene>
    <name evidence="7" type="ORF">ERCICURT3053_042</name>
</gene>
<protein>
    <submittedName>
        <fullName evidence="7">AI-2E transporter family protein</fullName>
    </submittedName>
</protein>
<evidence type="ECO:0000313" key="8">
    <source>
        <dbReference type="Proteomes" id="UP000294364"/>
    </source>
</evidence>
<accession>A0A451CYJ0</accession>
<feature type="transmembrane region" description="Helical" evidence="6">
    <location>
        <begin position="235"/>
        <end position="252"/>
    </location>
</feature>
<dbReference type="RefSeq" id="WP_157991767.1">
    <property type="nucleotide sequence ID" value="NZ_LR217698.1"/>
</dbReference>
<evidence type="ECO:0000256" key="2">
    <source>
        <dbReference type="ARBA" id="ARBA00009773"/>
    </source>
</evidence>
<proteinExistence type="inferred from homology"/>
<dbReference type="Pfam" id="PF01594">
    <property type="entry name" value="AI-2E_transport"/>
    <property type="match status" value="1"/>
</dbReference>
<name>A0A451CYJ0_9GAMM</name>
<keyword evidence="5 6" id="KW-0472">Membrane</keyword>
<feature type="transmembrane region" description="Helical" evidence="6">
    <location>
        <begin position="259"/>
        <end position="282"/>
    </location>
</feature>
<comment type="similarity">
    <text evidence="2">Belongs to the autoinducer-2 exporter (AI-2E) (TC 2.A.86) family.</text>
</comment>
<dbReference type="OrthoDB" id="8113193at2"/>
<dbReference type="InterPro" id="IPR002549">
    <property type="entry name" value="AI-2E-like"/>
</dbReference>
<reference evidence="7 8" key="1">
    <citation type="submission" date="2019-02" db="EMBL/GenBank/DDBJ databases">
        <authorList>
            <person name="Manzano-Marin A."/>
            <person name="Manzano-Marin A."/>
        </authorList>
    </citation>
    <scope>NUCLEOTIDE SEQUENCE [LARGE SCALE GENOMIC DNA]</scope>
    <source>
        <strain evidence="7 8">ErCicurtihirsuta</strain>
    </source>
</reference>
<feature type="transmembrane region" description="Helical" evidence="6">
    <location>
        <begin position="151"/>
        <end position="169"/>
    </location>
</feature>
<dbReference type="AlphaFoldDB" id="A0A451CYJ0"/>
<keyword evidence="4 6" id="KW-1133">Transmembrane helix</keyword>
<feature type="transmembrane region" description="Helical" evidence="6">
    <location>
        <begin position="36"/>
        <end position="53"/>
    </location>
</feature>
<organism evidence="7 8">
    <name type="scientific">Candidatus Erwinia haradaeae</name>
    <dbReference type="NCBI Taxonomy" id="1922217"/>
    <lineage>
        <taxon>Bacteria</taxon>
        <taxon>Pseudomonadati</taxon>
        <taxon>Pseudomonadota</taxon>
        <taxon>Gammaproteobacteria</taxon>
        <taxon>Enterobacterales</taxon>
        <taxon>Erwiniaceae</taxon>
        <taxon>Erwinia</taxon>
    </lineage>
</organism>
<dbReference type="EMBL" id="LR217698">
    <property type="protein sequence ID" value="VFP78409.1"/>
    <property type="molecule type" value="Genomic_DNA"/>
</dbReference>
<evidence type="ECO:0000256" key="1">
    <source>
        <dbReference type="ARBA" id="ARBA00004141"/>
    </source>
</evidence>
<evidence type="ECO:0000313" key="7">
    <source>
        <dbReference type="EMBL" id="VFP78409.1"/>
    </source>
</evidence>
<comment type="subcellular location">
    <subcellularLocation>
        <location evidence="1">Membrane</location>
        <topology evidence="1">Multi-pass membrane protein</topology>
    </subcellularLocation>
</comment>
<dbReference type="GO" id="GO:0016020">
    <property type="term" value="C:membrane"/>
    <property type="evidence" value="ECO:0007669"/>
    <property type="project" value="UniProtKB-SubCell"/>
</dbReference>
<keyword evidence="3 6" id="KW-0812">Transmembrane</keyword>
<feature type="transmembrane region" description="Helical" evidence="6">
    <location>
        <begin position="302"/>
        <end position="327"/>
    </location>
</feature>